<keyword evidence="8" id="KW-1185">Reference proteome</keyword>
<sequence>MESVLFEKKGPVGWFTLNRPEERNALSLELMEEMQEKLNCVSKDRDVRVVVIKGNGPAFCAGHNLREMTEDDCDIRHFRKIFSVCSDMMQTLHKLPQPVIAQVHGIATAAGCQIVAACDLAIAETGAQFATPGVKIGLFCSTPMVPLSRVIGRRRALDMLLSGRFISAEEAEKFGLVNKVTDPDKLAEETEKWAMEFAQYSLFTLEFGKKAFYTQADWDEPSAYNYAKEAIAINCLAEDAQEGMKAFVEKREPEWKDR</sequence>
<dbReference type="Proteomes" id="UP000663722">
    <property type="component" value="Chromosome"/>
</dbReference>
<keyword evidence="4" id="KW-0443">Lipid metabolism</keyword>
<dbReference type="Pfam" id="PF00378">
    <property type="entry name" value="ECH_1"/>
    <property type="match status" value="1"/>
</dbReference>
<dbReference type="InterPro" id="IPR014748">
    <property type="entry name" value="Enoyl-CoA_hydra_C"/>
</dbReference>
<protein>
    <recommendedName>
        <fullName evidence="6">Enoyl-CoA hydratase domain-containing protein 3, mitochondrial</fullName>
    </recommendedName>
</protein>
<dbReference type="Gene3D" id="1.10.12.10">
    <property type="entry name" value="Lyase 2-enoyl-coa Hydratase, Chain A, domain 2"/>
    <property type="match status" value="1"/>
</dbReference>
<dbReference type="CDD" id="cd06558">
    <property type="entry name" value="crotonase-like"/>
    <property type="match status" value="1"/>
</dbReference>
<comment type="function">
    <text evidence="5">May play a role in fatty acid biosynthesis and insulin sensitivity.</text>
</comment>
<comment type="similarity">
    <text evidence="1">Belongs to the enoyl-CoA hydratase/isomerase family.</text>
</comment>
<evidence type="ECO:0000256" key="3">
    <source>
        <dbReference type="ARBA" id="ARBA00022946"/>
    </source>
</evidence>
<dbReference type="InterPro" id="IPR029045">
    <property type="entry name" value="ClpP/crotonase-like_dom_sf"/>
</dbReference>
<dbReference type="KEGG" id="dmm:dnm_079570"/>
<keyword evidence="3" id="KW-0809">Transit peptide</keyword>
<dbReference type="InterPro" id="IPR001753">
    <property type="entry name" value="Enoyl-CoA_hydra/iso"/>
</dbReference>
<dbReference type="GO" id="GO:0016836">
    <property type="term" value="F:hydro-lyase activity"/>
    <property type="evidence" value="ECO:0007669"/>
    <property type="project" value="TreeGrafter"/>
</dbReference>
<dbReference type="RefSeq" id="WP_207679477.1">
    <property type="nucleotide sequence ID" value="NZ_CP061800.1"/>
</dbReference>
<dbReference type="NCBIfam" id="NF006008">
    <property type="entry name" value="PRK08139.1"/>
    <property type="match status" value="1"/>
</dbReference>
<dbReference type="EMBL" id="CP061800">
    <property type="protein sequence ID" value="QTA91883.1"/>
    <property type="molecule type" value="Genomic_DNA"/>
</dbReference>
<dbReference type="PANTHER" id="PTHR43602">
    <property type="match status" value="1"/>
</dbReference>
<keyword evidence="2" id="KW-0276">Fatty acid metabolism</keyword>
<accession>A0A975BUI2</accession>
<dbReference type="Gene3D" id="3.90.226.10">
    <property type="entry name" value="2-enoyl-CoA Hydratase, Chain A, domain 1"/>
    <property type="match status" value="1"/>
</dbReference>
<dbReference type="GO" id="GO:0006631">
    <property type="term" value="P:fatty acid metabolic process"/>
    <property type="evidence" value="ECO:0007669"/>
    <property type="project" value="UniProtKB-KW"/>
</dbReference>
<dbReference type="InterPro" id="IPR052377">
    <property type="entry name" value="Mitochondrial_ECH-domain"/>
</dbReference>
<evidence type="ECO:0000313" key="8">
    <source>
        <dbReference type="Proteomes" id="UP000663722"/>
    </source>
</evidence>
<evidence type="ECO:0000256" key="1">
    <source>
        <dbReference type="ARBA" id="ARBA00005254"/>
    </source>
</evidence>
<evidence type="ECO:0000256" key="4">
    <source>
        <dbReference type="ARBA" id="ARBA00023098"/>
    </source>
</evidence>
<dbReference type="SUPFAM" id="SSF52096">
    <property type="entry name" value="ClpP/crotonase"/>
    <property type="match status" value="1"/>
</dbReference>
<evidence type="ECO:0000256" key="6">
    <source>
        <dbReference type="ARBA" id="ARBA00040545"/>
    </source>
</evidence>
<evidence type="ECO:0000256" key="2">
    <source>
        <dbReference type="ARBA" id="ARBA00022832"/>
    </source>
</evidence>
<organism evidence="7 8">
    <name type="scientific">Desulfonema magnum</name>
    <dbReference type="NCBI Taxonomy" id="45655"/>
    <lineage>
        <taxon>Bacteria</taxon>
        <taxon>Pseudomonadati</taxon>
        <taxon>Thermodesulfobacteriota</taxon>
        <taxon>Desulfobacteria</taxon>
        <taxon>Desulfobacterales</taxon>
        <taxon>Desulfococcaceae</taxon>
        <taxon>Desulfonema</taxon>
    </lineage>
</organism>
<dbReference type="AlphaFoldDB" id="A0A975BUI2"/>
<reference evidence="7" key="1">
    <citation type="journal article" date="2021" name="Microb. Physiol.">
        <title>Proteogenomic Insights into the Physiology of Marine, Sulfate-Reducing, Filamentous Desulfonema limicola and Desulfonema magnum.</title>
        <authorList>
            <person name="Schnaars V."/>
            <person name="Wohlbrand L."/>
            <person name="Scheve S."/>
            <person name="Hinrichs C."/>
            <person name="Reinhardt R."/>
            <person name="Rabus R."/>
        </authorList>
    </citation>
    <scope>NUCLEOTIDE SEQUENCE</scope>
    <source>
        <strain evidence="7">4be13</strain>
    </source>
</reference>
<name>A0A975BUI2_9BACT</name>
<proteinExistence type="inferred from homology"/>
<evidence type="ECO:0000313" key="7">
    <source>
        <dbReference type="EMBL" id="QTA91883.1"/>
    </source>
</evidence>
<gene>
    <name evidence="7" type="ORF">dnm_079570</name>
</gene>
<evidence type="ECO:0000256" key="5">
    <source>
        <dbReference type="ARBA" id="ARBA00037410"/>
    </source>
</evidence>
<dbReference type="PANTHER" id="PTHR43602:SF1">
    <property type="entry name" value="ENOYL-COA HYDRATASE DOMAIN-CONTAINING PROTEIN 3, MITOCHONDRIAL"/>
    <property type="match status" value="1"/>
</dbReference>